<keyword evidence="5" id="KW-1185">Reference proteome</keyword>
<sequence>MQNQDLGKDYSKYTFEDFLQDDLFVSSIKNRDTVEFWEILKNENKINWEAFCSAKYFLESQESYNDSSVSDAELSGLWGNIQMSAHTKKYKKLIYIASCSAASIVLLFMALPYIKAVFQTDDTQNIVLFAQENSNISDNENIQIILSEDNIVKIEETETNIVYDSTDIKIAQKEVSKKESAAYNQLIVPKGKRSKLTLSDGTKLVVNAGTRVIYPIEFSKKEREIYVDGEVFIDVSHNEKKPFIVKTSDMDIRVLGTRFNIMAYESDPNKQVVLAKGSVKIQKNNKADEVMLKPSEMYEYNNGQSRVAKVNVTHYISWVDGMYIFESQKLTDVALRLSRYYGVDIACSEDVKNLRCSGKMDLKDNLEEIFKGLSFSFPVEIEYYDKKYIIKKT</sequence>
<dbReference type="PANTHER" id="PTHR30273">
    <property type="entry name" value="PERIPLASMIC SIGNAL SENSOR AND SIGMA FACTOR ACTIVATOR FECR-RELATED"/>
    <property type="match status" value="1"/>
</dbReference>
<dbReference type="EMBL" id="JACIEP010000009">
    <property type="protein sequence ID" value="MBB4036754.1"/>
    <property type="molecule type" value="Genomic_DNA"/>
</dbReference>
<dbReference type="FunFam" id="2.60.120.1440:FF:000001">
    <property type="entry name" value="Putative anti-sigma factor"/>
    <property type="match status" value="1"/>
</dbReference>
<name>A0A840CSW2_9BACT</name>
<dbReference type="RefSeq" id="WP_183307651.1">
    <property type="nucleotide sequence ID" value="NZ_JACIEP010000009.1"/>
</dbReference>
<keyword evidence="1" id="KW-0812">Transmembrane</keyword>
<evidence type="ECO:0000259" key="2">
    <source>
        <dbReference type="Pfam" id="PF04773"/>
    </source>
</evidence>
<evidence type="ECO:0000313" key="4">
    <source>
        <dbReference type="EMBL" id="MBB4036754.1"/>
    </source>
</evidence>
<dbReference type="InterPro" id="IPR006860">
    <property type="entry name" value="FecR"/>
</dbReference>
<dbReference type="GO" id="GO:0016989">
    <property type="term" value="F:sigma factor antagonist activity"/>
    <property type="evidence" value="ECO:0007669"/>
    <property type="project" value="TreeGrafter"/>
</dbReference>
<evidence type="ECO:0000313" key="5">
    <source>
        <dbReference type="Proteomes" id="UP000555103"/>
    </source>
</evidence>
<accession>A0A840CSW2</accession>
<keyword evidence="1" id="KW-1133">Transmembrane helix</keyword>
<proteinExistence type="predicted"/>
<dbReference type="Pfam" id="PF04773">
    <property type="entry name" value="FecR"/>
    <property type="match status" value="1"/>
</dbReference>
<gene>
    <name evidence="4" type="ORF">GGR21_002667</name>
</gene>
<reference evidence="4 5" key="1">
    <citation type="submission" date="2020-08" db="EMBL/GenBank/DDBJ databases">
        <title>Genomic Encyclopedia of Type Strains, Phase IV (KMG-IV): sequencing the most valuable type-strain genomes for metagenomic binning, comparative biology and taxonomic classification.</title>
        <authorList>
            <person name="Goeker M."/>
        </authorList>
    </citation>
    <scope>NUCLEOTIDE SEQUENCE [LARGE SCALE GENOMIC DNA]</scope>
    <source>
        <strain evidence="4 5">DSM 104969</strain>
    </source>
</reference>
<feature type="domain" description="FecR protein" evidence="2">
    <location>
        <begin position="188"/>
        <end position="280"/>
    </location>
</feature>
<dbReference type="Proteomes" id="UP000555103">
    <property type="component" value="Unassembled WGS sequence"/>
</dbReference>
<dbReference type="Gene3D" id="2.60.120.1440">
    <property type="match status" value="1"/>
</dbReference>
<dbReference type="InterPro" id="IPR012373">
    <property type="entry name" value="Ferrdict_sens_TM"/>
</dbReference>
<dbReference type="AlphaFoldDB" id="A0A840CSW2"/>
<organism evidence="4 5">
    <name type="scientific">Dysgonomonas hofstadii</name>
    <dbReference type="NCBI Taxonomy" id="637886"/>
    <lineage>
        <taxon>Bacteria</taxon>
        <taxon>Pseudomonadati</taxon>
        <taxon>Bacteroidota</taxon>
        <taxon>Bacteroidia</taxon>
        <taxon>Bacteroidales</taxon>
        <taxon>Dysgonomonadaceae</taxon>
        <taxon>Dysgonomonas</taxon>
    </lineage>
</organism>
<keyword evidence="1" id="KW-0472">Membrane</keyword>
<protein>
    <recommendedName>
        <fullName evidence="6">FecR family protein</fullName>
    </recommendedName>
</protein>
<dbReference type="PANTHER" id="PTHR30273:SF2">
    <property type="entry name" value="PROTEIN FECR"/>
    <property type="match status" value="1"/>
</dbReference>
<evidence type="ECO:0008006" key="6">
    <source>
        <dbReference type="Google" id="ProtNLM"/>
    </source>
</evidence>
<evidence type="ECO:0000259" key="3">
    <source>
        <dbReference type="Pfam" id="PF16344"/>
    </source>
</evidence>
<feature type="transmembrane region" description="Helical" evidence="1">
    <location>
        <begin position="93"/>
        <end position="114"/>
    </location>
</feature>
<comment type="caution">
    <text evidence="4">The sequence shown here is derived from an EMBL/GenBank/DDBJ whole genome shotgun (WGS) entry which is preliminary data.</text>
</comment>
<dbReference type="InterPro" id="IPR032508">
    <property type="entry name" value="FecR_C"/>
</dbReference>
<feature type="domain" description="Protein FecR C-terminal" evidence="3">
    <location>
        <begin position="323"/>
        <end position="390"/>
    </location>
</feature>
<dbReference type="Pfam" id="PF16344">
    <property type="entry name" value="FecR_C"/>
    <property type="match status" value="1"/>
</dbReference>
<evidence type="ECO:0000256" key="1">
    <source>
        <dbReference type="SAM" id="Phobius"/>
    </source>
</evidence>
<dbReference type="Gene3D" id="3.55.50.30">
    <property type="match status" value="1"/>
</dbReference>